<dbReference type="Gramene" id="Kaladp0045s0544.1.v1.1">
    <property type="protein sequence ID" value="Kaladp0045s0544.1.v1.1"/>
    <property type="gene ID" value="Kaladp0045s0544.v1.1"/>
</dbReference>
<dbReference type="EnsemblPlants" id="Kaladp0045s0544.1.v1.1">
    <property type="protein sequence ID" value="Kaladp0045s0544.1.v1.1"/>
    <property type="gene ID" value="Kaladp0045s0544.v1.1"/>
</dbReference>
<name>A0A7N0TU56_KALFE</name>
<protein>
    <submittedName>
        <fullName evidence="1">Uncharacterized protein</fullName>
    </submittedName>
</protein>
<reference evidence="1" key="1">
    <citation type="submission" date="2021-01" db="UniProtKB">
        <authorList>
            <consortium name="EnsemblPlants"/>
        </authorList>
    </citation>
    <scope>IDENTIFICATION</scope>
</reference>
<evidence type="ECO:0000313" key="1">
    <source>
        <dbReference type="EnsemblPlants" id="Kaladp0045s0544.1.v1.1"/>
    </source>
</evidence>
<accession>A0A7N0TU56</accession>
<keyword evidence="2" id="KW-1185">Reference proteome</keyword>
<evidence type="ECO:0000313" key="2">
    <source>
        <dbReference type="Proteomes" id="UP000594263"/>
    </source>
</evidence>
<dbReference type="AlphaFoldDB" id="A0A7N0TU56"/>
<organism evidence="1 2">
    <name type="scientific">Kalanchoe fedtschenkoi</name>
    <name type="common">Lavender scallops</name>
    <name type="synonym">South American air plant</name>
    <dbReference type="NCBI Taxonomy" id="63787"/>
    <lineage>
        <taxon>Eukaryota</taxon>
        <taxon>Viridiplantae</taxon>
        <taxon>Streptophyta</taxon>
        <taxon>Embryophyta</taxon>
        <taxon>Tracheophyta</taxon>
        <taxon>Spermatophyta</taxon>
        <taxon>Magnoliopsida</taxon>
        <taxon>eudicotyledons</taxon>
        <taxon>Gunneridae</taxon>
        <taxon>Pentapetalae</taxon>
        <taxon>Saxifragales</taxon>
        <taxon>Crassulaceae</taxon>
        <taxon>Kalanchoe</taxon>
    </lineage>
</organism>
<dbReference type="Proteomes" id="UP000594263">
    <property type="component" value="Unplaced"/>
</dbReference>
<sequence>MRQNRYLIVSSARISWLVLESVVPEVPLLAPQPMQRENVRNIQSRLIMIATVGLNKFCNKVPTLPKEL</sequence>
<proteinExistence type="predicted"/>